<dbReference type="InParanoid" id="A0A1Z5JN44"/>
<name>A0A1Z5JN44_FISSO</name>
<feature type="compositionally biased region" description="Low complexity" evidence="1">
    <location>
        <begin position="86"/>
        <end position="102"/>
    </location>
</feature>
<accession>A0A1Z5JN44</accession>
<feature type="region of interest" description="Disordered" evidence="1">
    <location>
        <begin position="54"/>
        <end position="102"/>
    </location>
</feature>
<evidence type="ECO:0000313" key="2">
    <source>
        <dbReference type="EMBL" id="GAX15389.1"/>
    </source>
</evidence>
<comment type="caution">
    <text evidence="2">The sequence shown here is derived from an EMBL/GenBank/DDBJ whole genome shotgun (WGS) entry which is preliminary data.</text>
</comment>
<evidence type="ECO:0000256" key="1">
    <source>
        <dbReference type="SAM" id="MobiDB-lite"/>
    </source>
</evidence>
<dbReference type="AlphaFoldDB" id="A0A1Z5JN44"/>
<keyword evidence="3" id="KW-1185">Reference proteome</keyword>
<organism evidence="2 3">
    <name type="scientific">Fistulifera solaris</name>
    <name type="common">Oleaginous diatom</name>
    <dbReference type="NCBI Taxonomy" id="1519565"/>
    <lineage>
        <taxon>Eukaryota</taxon>
        <taxon>Sar</taxon>
        <taxon>Stramenopiles</taxon>
        <taxon>Ochrophyta</taxon>
        <taxon>Bacillariophyta</taxon>
        <taxon>Bacillariophyceae</taxon>
        <taxon>Bacillariophycidae</taxon>
        <taxon>Naviculales</taxon>
        <taxon>Naviculaceae</taxon>
        <taxon>Fistulifera</taxon>
    </lineage>
</organism>
<proteinExistence type="predicted"/>
<dbReference type="EMBL" id="BDSP01000092">
    <property type="protein sequence ID" value="GAX15389.1"/>
    <property type="molecule type" value="Genomic_DNA"/>
</dbReference>
<sequence length="275" mass="30723">MSLLPLHSILEVSLSDLVIICDDARSHSTRISVVQCQRRPMAYERRDERRWLSMPGDVPKARPTNISNEAEEKAGRISPSFNTKDSTSSLRPRLSRPSLASPLVKPVRQVSIKHLQTEKLPSLPKSGQRRTLEKSGSNRRLRLSRQGSREFVCKKGTNDVSQSKKISLKVSCQDLNTILAGGTGGSGPLRIPVRQRSIRGMNCNATEIELDVVKGNDEMQQLESKVRKPPLLGVSDATNLRDHSKSPIFKRKPFNSPRCLAFENVSREVSILPKQ</sequence>
<protein>
    <submittedName>
        <fullName evidence="2">Uncharacterized protein</fullName>
    </submittedName>
</protein>
<evidence type="ECO:0000313" key="3">
    <source>
        <dbReference type="Proteomes" id="UP000198406"/>
    </source>
</evidence>
<reference evidence="2 3" key="1">
    <citation type="journal article" date="2015" name="Plant Cell">
        <title>Oil accumulation by the oleaginous diatom Fistulifera solaris as revealed by the genome and transcriptome.</title>
        <authorList>
            <person name="Tanaka T."/>
            <person name="Maeda Y."/>
            <person name="Veluchamy A."/>
            <person name="Tanaka M."/>
            <person name="Abida H."/>
            <person name="Marechal E."/>
            <person name="Bowler C."/>
            <person name="Muto M."/>
            <person name="Sunaga Y."/>
            <person name="Tanaka M."/>
            <person name="Yoshino T."/>
            <person name="Taniguchi T."/>
            <person name="Fukuda Y."/>
            <person name="Nemoto M."/>
            <person name="Matsumoto M."/>
            <person name="Wong P.S."/>
            <person name="Aburatani S."/>
            <person name="Fujibuchi W."/>
        </authorList>
    </citation>
    <scope>NUCLEOTIDE SEQUENCE [LARGE SCALE GENOMIC DNA]</scope>
    <source>
        <strain evidence="2 3">JPCC DA0580</strain>
    </source>
</reference>
<feature type="region of interest" description="Disordered" evidence="1">
    <location>
        <begin position="115"/>
        <end position="148"/>
    </location>
</feature>
<gene>
    <name evidence="2" type="ORF">FisN_8Lh315</name>
</gene>
<dbReference type="Proteomes" id="UP000198406">
    <property type="component" value="Unassembled WGS sequence"/>
</dbReference>